<keyword evidence="2" id="KW-1185">Reference proteome</keyword>
<name>A0ACC1LR05_9FUNG</name>
<protein>
    <submittedName>
        <fullName evidence="1">Cell separation during budding</fullName>
    </submittedName>
</protein>
<gene>
    <name evidence="1" type="primary">SDS23</name>
    <name evidence="1" type="ORF">H4S07_000588</name>
</gene>
<evidence type="ECO:0000313" key="1">
    <source>
        <dbReference type="EMBL" id="KAJ2813559.1"/>
    </source>
</evidence>
<evidence type="ECO:0000313" key="2">
    <source>
        <dbReference type="Proteomes" id="UP001140096"/>
    </source>
</evidence>
<proteinExistence type="predicted"/>
<organism evidence="1 2">
    <name type="scientific">Coemansia furcata</name>
    <dbReference type="NCBI Taxonomy" id="417177"/>
    <lineage>
        <taxon>Eukaryota</taxon>
        <taxon>Fungi</taxon>
        <taxon>Fungi incertae sedis</taxon>
        <taxon>Zoopagomycota</taxon>
        <taxon>Kickxellomycotina</taxon>
        <taxon>Kickxellomycetes</taxon>
        <taxon>Kickxellales</taxon>
        <taxon>Kickxellaceae</taxon>
        <taxon>Coemansia</taxon>
    </lineage>
</organism>
<comment type="caution">
    <text evidence="1">The sequence shown here is derived from an EMBL/GenBank/DDBJ whole genome shotgun (WGS) entry which is preliminary data.</text>
</comment>
<accession>A0ACC1LR05</accession>
<sequence>MSSSNNDHPGLGATAHWLSIQAKDLVENQKVIQVNSTATISQACDTLIKHNIQSVPLYDPQTKTYVGMFDLHDLATYILLKRGGGGSEDSDSDSAVHLQVAAARSSSSGLARDAVMMGKKGDAVSLLSDMSHMNPFYSVLPETTLAQVVAVFARGTHRVAVMDGGDSIRGILSQTRVIRYFFEHSDAASPGEARLLDTPLRQLGLVTNDVVRVHPTSPVVQALALLERWRISSLAIVDEDDRIVGNLSVADVKYLAKERRLVGATCMELVQAARFVQGMRDGRDRAAVFSVRPEATLRYALTKLIATGAHRVWVTEPRHEDRLRSGSISGDLAPPPMPVRRASVSSTSSQTVAIAPQHYAGSFNDKVCGVVSLTDILRLLTDNQPTVPPELNYASMD</sequence>
<reference evidence="1" key="1">
    <citation type="submission" date="2022-07" db="EMBL/GenBank/DDBJ databases">
        <title>Phylogenomic reconstructions and comparative analyses of Kickxellomycotina fungi.</title>
        <authorList>
            <person name="Reynolds N.K."/>
            <person name="Stajich J.E."/>
            <person name="Barry K."/>
            <person name="Grigoriev I.V."/>
            <person name="Crous P."/>
            <person name="Smith M.E."/>
        </authorList>
    </citation>
    <scope>NUCLEOTIDE SEQUENCE</scope>
    <source>
        <strain evidence="1">CBS 102833</strain>
    </source>
</reference>
<dbReference type="EMBL" id="JANBUP010000044">
    <property type="protein sequence ID" value="KAJ2813559.1"/>
    <property type="molecule type" value="Genomic_DNA"/>
</dbReference>
<dbReference type="Proteomes" id="UP001140096">
    <property type="component" value="Unassembled WGS sequence"/>
</dbReference>